<evidence type="ECO:0000259" key="3">
    <source>
        <dbReference type="PROSITE" id="PS50157"/>
    </source>
</evidence>
<dbReference type="AlphaFoldDB" id="A0AAW2Z9M2"/>
<comment type="caution">
    <text evidence="4">The sequence shown here is derived from an EMBL/GenBank/DDBJ whole genome shotgun (WGS) entry which is preliminary data.</text>
</comment>
<keyword evidence="5" id="KW-1185">Reference proteome</keyword>
<feature type="region of interest" description="Disordered" evidence="2">
    <location>
        <begin position="248"/>
        <end position="273"/>
    </location>
</feature>
<dbReference type="SUPFAM" id="SSF57667">
    <property type="entry name" value="beta-beta-alpha zinc fingers"/>
    <property type="match status" value="1"/>
</dbReference>
<dbReference type="GO" id="GO:0008270">
    <property type="term" value="F:zinc ion binding"/>
    <property type="evidence" value="ECO:0007669"/>
    <property type="project" value="UniProtKB-KW"/>
</dbReference>
<evidence type="ECO:0000256" key="2">
    <source>
        <dbReference type="SAM" id="MobiDB-lite"/>
    </source>
</evidence>
<gene>
    <name evidence="4" type="ORF">AKO1_002257</name>
</gene>
<name>A0AAW2Z9M2_9EUKA</name>
<dbReference type="InterPro" id="IPR036236">
    <property type="entry name" value="Znf_C2H2_sf"/>
</dbReference>
<keyword evidence="1" id="KW-0479">Metal-binding</keyword>
<proteinExistence type="predicted"/>
<evidence type="ECO:0000313" key="4">
    <source>
        <dbReference type="EMBL" id="KAL0486558.1"/>
    </source>
</evidence>
<protein>
    <recommendedName>
        <fullName evidence="3">C2H2-type domain-containing protein</fullName>
    </recommendedName>
</protein>
<evidence type="ECO:0000313" key="5">
    <source>
        <dbReference type="Proteomes" id="UP001431209"/>
    </source>
</evidence>
<dbReference type="PROSITE" id="PS00028">
    <property type="entry name" value="ZINC_FINGER_C2H2_1"/>
    <property type="match status" value="1"/>
</dbReference>
<keyword evidence="1" id="KW-0862">Zinc</keyword>
<dbReference type="EMBL" id="JAOPGA020001243">
    <property type="protein sequence ID" value="KAL0486558.1"/>
    <property type="molecule type" value="Genomic_DNA"/>
</dbReference>
<sequence>MVMTHISKALVGVSNLDERVHGHHLNSQNKCINQEAQINNHKSALSKIDLLIKDIKVNGENFESCIIEPGSVVAPEVIEDDSIPTMENIILYFSTKGSLSDKVKAQVEAFITLMQNHTINSVGSNTTLIHTCNDPVCCKRKNIGWFQTLRDFDGNLPMPIPDPSRTGHFMPLKERLFNEDKNIYMDKHLPSLKGNPTFCKECGRKILSKTDLTNHMRLVHSKKNLNECSDLSDTDDYDSEVELALRQLQNEPEPPSELGDDKNNNKLVDDNTTSEKIVVQPNVFLIPEVSYSRMLGQIATMTDSLPPRRNKRTFDVFNSQPVVESSTPIKKRRIAKK</sequence>
<organism evidence="4 5">
    <name type="scientific">Acrasis kona</name>
    <dbReference type="NCBI Taxonomy" id="1008807"/>
    <lineage>
        <taxon>Eukaryota</taxon>
        <taxon>Discoba</taxon>
        <taxon>Heterolobosea</taxon>
        <taxon>Tetramitia</taxon>
        <taxon>Eutetramitia</taxon>
        <taxon>Acrasidae</taxon>
        <taxon>Acrasis</taxon>
    </lineage>
</organism>
<dbReference type="InterPro" id="IPR013087">
    <property type="entry name" value="Znf_C2H2_type"/>
</dbReference>
<dbReference type="PROSITE" id="PS50157">
    <property type="entry name" value="ZINC_FINGER_C2H2_2"/>
    <property type="match status" value="1"/>
</dbReference>
<reference evidence="4 5" key="1">
    <citation type="submission" date="2024-03" db="EMBL/GenBank/DDBJ databases">
        <title>The Acrasis kona genome and developmental transcriptomes reveal deep origins of eukaryotic multicellular pathways.</title>
        <authorList>
            <person name="Sheikh S."/>
            <person name="Fu C.-J."/>
            <person name="Brown M.W."/>
            <person name="Baldauf S.L."/>
        </authorList>
    </citation>
    <scope>NUCLEOTIDE SEQUENCE [LARGE SCALE GENOMIC DNA]</scope>
    <source>
        <strain evidence="4 5">ATCC MYA-3509</strain>
    </source>
</reference>
<feature type="domain" description="C2H2-type" evidence="3">
    <location>
        <begin position="197"/>
        <end position="225"/>
    </location>
</feature>
<dbReference type="Proteomes" id="UP001431209">
    <property type="component" value="Unassembled WGS sequence"/>
</dbReference>
<evidence type="ECO:0000256" key="1">
    <source>
        <dbReference type="PROSITE-ProRule" id="PRU00042"/>
    </source>
</evidence>
<feature type="compositionally biased region" description="Basic and acidic residues" evidence="2">
    <location>
        <begin position="259"/>
        <end position="269"/>
    </location>
</feature>
<keyword evidence="1" id="KW-0863">Zinc-finger</keyword>
<accession>A0AAW2Z9M2</accession>